<dbReference type="Pfam" id="PF00557">
    <property type="entry name" value="Peptidase_M24"/>
    <property type="match status" value="1"/>
</dbReference>
<dbReference type="SUPFAM" id="SSF55920">
    <property type="entry name" value="Creatinase/aminopeptidase"/>
    <property type="match status" value="1"/>
</dbReference>
<protein>
    <submittedName>
        <fullName evidence="7">Xaa-Pro dipeptidase</fullName>
        <ecNumber evidence="7">3.4.13.9</ecNumber>
    </submittedName>
</protein>
<dbReference type="Gene3D" id="3.90.230.10">
    <property type="entry name" value="Creatinase/methionine aminopeptidase superfamily"/>
    <property type="match status" value="1"/>
</dbReference>
<evidence type="ECO:0000256" key="5">
    <source>
        <dbReference type="RuleBase" id="RU000590"/>
    </source>
</evidence>
<dbReference type="InterPro" id="IPR050659">
    <property type="entry name" value="Peptidase_M24B"/>
</dbReference>
<dbReference type="GO" id="GO:0046872">
    <property type="term" value="F:metal ion binding"/>
    <property type="evidence" value="ECO:0007669"/>
    <property type="project" value="UniProtKB-KW"/>
</dbReference>
<keyword evidence="2 5" id="KW-0479">Metal-binding</keyword>
<evidence type="ECO:0000256" key="3">
    <source>
        <dbReference type="ARBA" id="ARBA00022801"/>
    </source>
</evidence>
<dbReference type="PROSITE" id="PS00491">
    <property type="entry name" value="PROLINE_PEPTIDASE"/>
    <property type="match status" value="1"/>
</dbReference>
<keyword evidence="4" id="KW-0482">Metalloprotease</keyword>
<keyword evidence="8" id="KW-1185">Reference proteome</keyword>
<evidence type="ECO:0000313" key="8">
    <source>
        <dbReference type="Proteomes" id="UP000315010"/>
    </source>
</evidence>
<dbReference type="RefSeq" id="WP_146401097.1">
    <property type="nucleotide sequence ID" value="NZ_SJPJ01000001.1"/>
</dbReference>
<reference evidence="7 8" key="1">
    <citation type="submission" date="2019-02" db="EMBL/GenBank/DDBJ databases">
        <title>Deep-cultivation of Planctomycetes and their phenomic and genomic characterization uncovers novel biology.</title>
        <authorList>
            <person name="Wiegand S."/>
            <person name="Jogler M."/>
            <person name="Boedeker C."/>
            <person name="Pinto D."/>
            <person name="Vollmers J."/>
            <person name="Rivas-Marin E."/>
            <person name="Kohn T."/>
            <person name="Peeters S.H."/>
            <person name="Heuer A."/>
            <person name="Rast P."/>
            <person name="Oberbeckmann S."/>
            <person name="Bunk B."/>
            <person name="Jeske O."/>
            <person name="Meyerdierks A."/>
            <person name="Storesund J.E."/>
            <person name="Kallscheuer N."/>
            <person name="Luecker S."/>
            <person name="Lage O.M."/>
            <person name="Pohl T."/>
            <person name="Merkel B.J."/>
            <person name="Hornburger P."/>
            <person name="Mueller R.-W."/>
            <person name="Bruemmer F."/>
            <person name="Labrenz M."/>
            <person name="Spormann A.M."/>
            <person name="Op Den Camp H."/>
            <person name="Overmann J."/>
            <person name="Amann R."/>
            <person name="Jetten M.S.M."/>
            <person name="Mascher T."/>
            <person name="Medema M.H."/>
            <person name="Devos D.P."/>
            <person name="Kaster A.-K."/>
            <person name="Ovreas L."/>
            <person name="Rohde M."/>
            <person name="Galperin M.Y."/>
            <person name="Jogler C."/>
        </authorList>
    </citation>
    <scope>NUCLEOTIDE SEQUENCE [LARGE SCALE GENOMIC DNA]</scope>
    <source>
        <strain evidence="7 8">CA13</strain>
    </source>
</reference>
<comment type="caution">
    <text evidence="7">The sequence shown here is derived from an EMBL/GenBank/DDBJ whole genome shotgun (WGS) entry which is preliminary data.</text>
</comment>
<dbReference type="Proteomes" id="UP000315010">
    <property type="component" value="Unassembled WGS sequence"/>
</dbReference>
<dbReference type="InterPro" id="IPR000994">
    <property type="entry name" value="Pept_M24"/>
</dbReference>
<dbReference type="GO" id="GO:0006508">
    <property type="term" value="P:proteolysis"/>
    <property type="evidence" value="ECO:0007669"/>
    <property type="project" value="UniProtKB-KW"/>
</dbReference>
<evidence type="ECO:0000256" key="1">
    <source>
        <dbReference type="ARBA" id="ARBA00022670"/>
    </source>
</evidence>
<keyword evidence="3 7" id="KW-0378">Hydrolase</keyword>
<name>A0A5C5Z961_9BACT</name>
<organism evidence="7 8">
    <name type="scientific">Novipirellula herctigrandis</name>
    <dbReference type="NCBI Taxonomy" id="2527986"/>
    <lineage>
        <taxon>Bacteria</taxon>
        <taxon>Pseudomonadati</taxon>
        <taxon>Planctomycetota</taxon>
        <taxon>Planctomycetia</taxon>
        <taxon>Pirellulales</taxon>
        <taxon>Pirellulaceae</taxon>
        <taxon>Novipirellula</taxon>
    </lineage>
</organism>
<dbReference type="EMBL" id="SJPJ01000001">
    <property type="protein sequence ID" value="TWT83740.1"/>
    <property type="molecule type" value="Genomic_DNA"/>
</dbReference>
<sequence>MHLKARILAGFAEKNASLYRRVQVPLGDPAAWIELPDHTIAVVRDLEMDRVRQRSHADHVTCPGEHETPLGLSPDRETATAQATVQILRSKKIERVVADRTLPYIFAWHLQQAEIEVLYDEDFGVLDRRSKSDQEIEALAVAQAKTEEVMELMLRRIANATVDTEGRLVVDGEMLTSEILRSLAAMEFLRRGCSMTHGAIIATLPQVADCHHEGSGPLFTGHPVIVDLFPRDESSRYHGDCTRTVVHGEPSDTVKAMHAAVVEAKQAAEEKLVEGNFGSEVHVASENVLKRHGYPLSRGSLTDKPSIQHGTGHGIGLDVHEPILLDFGGSEMLEGEVFTIEPGLYGREVGGVRIEDMLVVTEGEPRNLNELPFGLNWA</sequence>
<dbReference type="InterPro" id="IPR036005">
    <property type="entry name" value="Creatinase/aminopeptidase-like"/>
</dbReference>
<evidence type="ECO:0000259" key="6">
    <source>
        <dbReference type="Pfam" id="PF00557"/>
    </source>
</evidence>
<evidence type="ECO:0000256" key="4">
    <source>
        <dbReference type="ARBA" id="ARBA00023049"/>
    </source>
</evidence>
<dbReference type="PANTHER" id="PTHR46112">
    <property type="entry name" value="AMINOPEPTIDASE"/>
    <property type="match status" value="1"/>
</dbReference>
<accession>A0A5C5Z961</accession>
<dbReference type="PANTHER" id="PTHR46112:SF3">
    <property type="entry name" value="AMINOPEPTIDASE YPDF"/>
    <property type="match status" value="1"/>
</dbReference>
<evidence type="ECO:0000256" key="2">
    <source>
        <dbReference type="ARBA" id="ARBA00022723"/>
    </source>
</evidence>
<feature type="domain" description="Peptidase M24" evidence="6">
    <location>
        <begin position="139"/>
        <end position="362"/>
    </location>
</feature>
<dbReference type="OrthoDB" id="9806388at2"/>
<gene>
    <name evidence="7" type="primary">pepQ</name>
    <name evidence="7" type="ORF">CA13_52070</name>
</gene>
<keyword evidence="1" id="KW-0645">Protease</keyword>
<comment type="similarity">
    <text evidence="5">Belongs to the peptidase M24B family.</text>
</comment>
<dbReference type="GO" id="GO:0102009">
    <property type="term" value="F:proline dipeptidase activity"/>
    <property type="evidence" value="ECO:0007669"/>
    <property type="project" value="UniProtKB-EC"/>
</dbReference>
<dbReference type="InterPro" id="IPR001131">
    <property type="entry name" value="Peptidase_M24B_aminopep-P_CS"/>
</dbReference>
<dbReference type="EC" id="3.4.13.9" evidence="7"/>
<keyword evidence="7" id="KW-0224">Dipeptidase</keyword>
<evidence type="ECO:0000313" key="7">
    <source>
        <dbReference type="EMBL" id="TWT83740.1"/>
    </source>
</evidence>
<dbReference type="AlphaFoldDB" id="A0A5C5Z961"/>
<proteinExistence type="inferred from homology"/>
<dbReference type="GO" id="GO:0008237">
    <property type="term" value="F:metallopeptidase activity"/>
    <property type="evidence" value="ECO:0007669"/>
    <property type="project" value="UniProtKB-KW"/>
</dbReference>